<sequence>MKQIKFRLTDEEYNVAHINAISNGVNSVNAFAKRKVLDISATPSKVIVSNEPSVPVKTCLYPHELELIKRNAALHGMSVSREIAIRLRKSVLKSEVCLYPEEVQVLRKLSTTINRIGRNIHFIISGDRFCTVNDPDFRNEIRELTALCETVDKTIEQLVFSVNNRFG</sequence>
<dbReference type="InterPro" id="IPR048235">
    <property type="entry name" value="DDP1-like"/>
</dbReference>
<protein>
    <submittedName>
        <fullName evidence="1">Uncharacterized protein</fullName>
    </submittedName>
</protein>
<gene>
    <name evidence="1" type="ORF">ETH51_28510</name>
</gene>
<dbReference type="AlphaFoldDB" id="A0A483XIZ1"/>
<accession>A0A483XIZ1</accession>
<reference evidence="1" key="1">
    <citation type="submission" date="2019-01" db="EMBL/GenBank/DDBJ databases">
        <authorList>
            <person name="Lista F."/>
            <person name="Anselmo A."/>
        </authorList>
    </citation>
    <scope>NUCLEOTIDE SEQUENCE</scope>
    <source>
        <strain evidence="1">6R</strain>
    </source>
</reference>
<organism evidence="1">
    <name type="scientific">Klebsiella pneumoniae</name>
    <dbReference type="NCBI Taxonomy" id="573"/>
    <lineage>
        <taxon>Bacteria</taxon>
        <taxon>Pseudomonadati</taxon>
        <taxon>Pseudomonadota</taxon>
        <taxon>Gammaproteobacteria</taxon>
        <taxon>Enterobacterales</taxon>
        <taxon>Enterobacteriaceae</taxon>
        <taxon>Klebsiella/Raoultella group</taxon>
        <taxon>Klebsiella</taxon>
        <taxon>Klebsiella pneumoniae complex</taxon>
    </lineage>
</organism>
<proteinExistence type="predicted"/>
<comment type="caution">
    <text evidence="1">The sequence shown here is derived from an EMBL/GenBank/DDBJ whole genome shotgun (WGS) entry which is preliminary data.</text>
</comment>
<dbReference type="EMBL" id="SDDP01000092">
    <property type="protein sequence ID" value="TCZ09521.1"/>
    <property type="molecule type" value="Genomic_DNA"/>
</dbReference>
<name>A0A483XIZ1_KLEPN</name>
<evidence type="ECO:0000313" key="1">
    <source>
        <dbReference type="EMBL" id="TCZ09521.1"/>
    </source>
</evidence>
<dbReference type="NCBIfam" id="NF041451">
    <property type="entry name" value="DDP1"/>
    <property type="match status" value="1"/>
</dbReference>